<evidence type="ECO:0000313" key="2">
    <source>
        <dbReference type="Proteomes" id="UP000814033"/>
    </source>
</evidence>
<dbReference type="Proteomes" id="UP000814033">
    <property type="component" value="Unassembled WGS sequence"/>
</dbReference>
<dbReference type="EMBL" id="MU275868">
    <property type="protein sequence ID" value="KAI0049858.1"/>
    <property type="molecule type" value="Genomic_DNA"/>
</dbReference>
<organism evidence="1 2">
    <name type="scientific">Auriscalpium vulgare</name>
    <dbReference type="NCBI Taxonomy" id="40419"/>
    <lineage>
        <taxon>Eukaryota</taxon>
        <taxon>Fungi</taxon>
        <taxon>Dikarya</taxon>
        <taxon>Basidiomycota</taxon>
        <taxon>Agaricomycotina</taxon>
        <taxon>Agaricomycetes</taxon>
        <taxon>Russulales</taxon>
        <taxon>Auriscalpiaceae</taxon>
        <taxon>Auriscalpium</taxon>
    </lineage>
</organism>
<comment type="caution">
    <text evidence="1">The sequence shown here is derived from an EMBL/GenBank/DDBJ whole genome shotgun (WGS) entry which is preliminary data.</text>
</comment>
<keyword evidence="2" id="KW-1185">Reference proteome</keyword>
<reference evidence="1" key="2">
    <citation type="journal article" date="2022" name="New Phytol.">
        <title>Evolutionary transition to the ectomycorrhizal habit in the genomes of a hyperdiverse lineage of mushroom-forming fungi.</title>
        <authorList>
            <person name="Looney B."/>
            <person name="Miyauchi S."/>
            <person name="Morin E."/>
            <person name="Drula E."/>
            <person name="Courty P.E."/>
            <person name="Kohler A."/>
            <person name="Kuo A."/>
            <person name="LaButti K."/>
            <person name="Pangilinan J."/>
            <person name="Lipzen A."/>
            <person name="Riley R."/>
            <person name="Andreopoulos W."/>
            <person name="He G."/>
            <person name="Johnson J."/>
            <person name="Nolan M."/>
            <person name="Tritt A."/>
            <person name="Barry K.W."/>
            <person name="Grigoriev I.V."/>
            <person name="Nagy L.G."/>
            <person name="Hibbett D."/>
            <person name="Henrissat B."/>
            <person name="Matheny P.B."/>
            <person name="Labbe J."/>
            <person name="Martin F.M."/>
        </authorList>
    </citation>
    <scope>NUCLEOTIDE SEQUENCE</scope>
    <source>
        <strain evidence="1">FP105234-sp</strain>
    </source>
</reference>
<sequence>MEEYHHTRPDSGLFDVRASSSTNLPRNAALFAGTGSSESLPISRTTSAGIPVGQRGDAQAGPEQAGDADAPTAAKKVPLYKRRWFIISQIFAALLGIGFLFILLFPVIHAIAQHVVNVSVLNIDTAAIINPVNTSFTLRMDGWVSHTGIFNAKIAFVEPINVTWLNGDQEVPIGQFNLTTLSAKSKRAYVNQTTTFLIPDEGAFGQFTQSMITSKNFTWRLESNNVHVQALKFPKTKGIHFKKEITLNAINSFDGNVGLKDFQLPGDDPKGGIFFDTVNTLSNPSPFLLDLGTVIFDLYYQNVFLGTGTGLNTVIAPGPNDISLAGTLVPHNDTNELALVSQLFTTYLNGEAAPVVAVGRSTLQNDGTSISWLTQGIQALRLNVPFKSPIPINPIQAISIGDLALAFSADQPWLPVANSKSVQAALQLPFGFSVSISEIENSFNITKNGTLIAGLSTPPGSATSAIHVINSTLTQGTINLSIIDTPLTSPDSNHPAFSQFNADLTDLATEAFQLEGHAHTVADMALGRLVLDPIKFNVTSGLKGLQGLQNMVTIGGVDVIGGTSDAMLLGINVSITNPSNLKLSTGDLSLQLSRGGSVIGANLLRNLTLEMGQNILSGEATFTPNVSPQGQQTLNEFVGKKDVELTIAGYDGSTNVTSLLQAFKTLALGVTLPGLTTSLLSTAALTVLPTTGHANNISHVSVALVNPFTAGLDITQITSTVSYRGVTLGTIQTGTNFTSRGKATTDSPALDLDMNMDPPSLFTVTRVLAEEAGLGTEQLDGIVALGGYQYVQTTGGSPPSRRTNRSRRDNLYTGFNLPQFVDAAFKKLASDVELTTAVTIGDYSTSLQYTQTGVPTKTDESLNLILPILAQPIVQKIVSGSLLGVNTVLITNPQLNSFETKLSGSITQAGPFDAAISFGQGLVISWSGAPLGSLKMPDINITGDVGAQFEVDGAFSVADVDHLTEFTKVLLTEESFDWVITGENLSVSALGISVSGISLPEKKVTLKGLNGLQGGVIINSFDLPTNDPAGGIHLTLDTSITNPAQVGIELSSIGFQNYFGNTNIGPAASNGTFTLAPQSTVPLSLVGRLIPQTEQSGLSDVSTIFNNFIHGLDSNVSVHGDSAGPNSVTWLNEGIKSLIISAVLPSQGKLTIIKSINLNELDLQFTPDTAYGPSTSSNDTTAAFGLPFNFPVDIKALEQNISVSTGGQPFAELVVPKGPSTTDVQQRIIHLGFSGVPFAVFNNQHGAFQDFLASTATSENQALDLAGNANTDASTAVGLLSLTNIAFSVSTSIAGLQGLNSKPSIVTSLDVNHGFPDYLLIKVSASLFNPSNITLGAGDVEFGLLFQDQQIGTADISDIVIIPGNATYAIDVHYAPQGGAVSAGQALLENYLQGVSSDTTIQGSQSATVIDSLKEALSEIRLSPVTIPALHQNLIGSAALTFPVNIVQTGIAATSFTLSNPFTASINLLRVTATATFKDLTLGKIENVDLSSSPVHADGHSNVTSALLPFEFNLDPLIIIKLLLYGSRDNHVDLGPLVQLFGIVIQNPSFHPPITTTVDTSKPTCVSGKQFDVDSAILNALKNLLVTLAVDSQVKLDDYATQLTFNQYNVPAITDQTALYLIGAVAPPILQTLVSGSELTFTSANITNISDDGFDLALKGSLTNIGPLDALITFVEPVTVTWQGHNIAQISLPPICGAANDGVPDLSTNGHLTITDQDQFTAFATYLLHNPSFTWTISTNKLRVTALGTIFDGVSLTKDVSFKAFNNLPGVTISNFQLPSDDPAGGIHIETDSLIPSPAQLGIDLGNVGFRAFFENTFVGPLSGANLVLPPQSTVKEHLTGRIVPQSGDDLNTIGKLFSQYLAGDNQTLSVYGDSVQPTGSSQPVTWLSTAFKTLVLEVILPGQKFTIIDSITLSDLEVVMTESGEAFAPLASSQHTLAEYKNPFGFSLQVVQAAEDIILGVSGTDIAELKLPINPTVGGVSTGNLADLQITFENRTLQSLNDAAFALFFAGVTDTDDVQFELHGTADVVGRTSIGDVPIAGIPFDVGTALKGIGGFGGKADLSDVKITGSGGGGAYVNADLTTTLQNPSNISLLTNDVSFAVFYEGTKLGRAVVDTLDLVPGQNEVPSHFHYQPDNANDTTAQSFLSDFLQSDKTLPLTIKGDSESSPYGSLIPALEGVSLSSSLQGLNLPPIITHINAYVGLDAILHSTIDIDFDITNSLDAALTISFSQVDSGVNGETYAHFDQAFSSFTVPAHSTANSGKFGNVFLTQGAVPALLITPLGRLDVFAAATVTVEGGYTIPWLHLKQLNVPTNYDILGLGLGGLDGLKAAAQSLSLSEAGKLTSAVGSVASGAASAITSVASQIVTDVDHATSAVGQATSAVGQALSNVLHPTSLAKATNAPAAATPAPSPSSGDAIPVPLPLSL</sequence>
<protein>
    <submittedName>
        <fullName evidence="1">Uncharacterized protein</fullName>
    </submittedName>
</protein>
<name>A0ACB8S0A5_9AGAM</name>
<evidence type="ECO:0000313" key="1">
    <source>
        <dbReference type="EMBL" id="KAI0049858.1"/>
    </source>
</evidence>
<gene>
    <name evidence="1" type="ORF">FA95DRAFT_1604022</name>
</gene>
<reference evidence="1" key="1">
    <citation type="submission" date="2021-02" db="EMBL/GenBank/DDBJ databases">
        <authorList>
            <consortium name="DOE Joint Genome Institute"/>
            <person name="Ahrendt S."/>
            <person name="Looney B.P."/>
            <person name="Miyauchi S."/>
            <person name="Morin E."/>
            <person name="Drula E."/>
            <person name="Courty P.E."/>
            <person name="Chicoki N."/>
            <person name="Fauchery L."/>
            <person name="Kohler A."/>
            <person name="Kuo A."/>
            <person name="Labutti K."/>
            <person name="Pangilinan J."/>
            <person name="Lipzen A."/>
            <person name="Riley R."/>
            <person name="Andreopoulos W."/>
            <person name="He G."/>
            <person name="Johnson J."/>
            <person name="Barry K.W."/>
            <person name="Grigoriev I.V."/>
            <person name="Nagy L."/>
            <person name="Hibbett D."/>
            <person name="Henrissat B."/>
            <person name="Matheny P.B."/>
            <person name="Labbe J."/>
            <person name="Martin F."/>
        </authorList>
    </citation>
    <scope>NUCLEOTIDE SEQUENCE</scope>
    <source>
        <strain evidence="1">FP105234-sp</strain>
    </source>
</reference>
<accession>A0ACB8S0A5</accession>
<proteinExistence type="predicted"/>